<protein>
    <submittedName>
        <fullName evidence="2">Dicarboxylate transport</fullName>
    </submittedName>
</protein>
<organism evidence="2 3">
    <name type="scientific">Sphingomonas mucosissima</name>
    <dbReference type="NCBI Taxonomy" id="370959"/>
    <lineage>
        <taxon>Bacteria</taxon>
        <taxon>Pseudomonadati</taxon>
        <taxon>Pseudomonadota</taxon>
        <taxon>Alphaproteobacteria</taxon>
        <taxon>Sphingomonadales</taxon>
        <taxon>Sphingomonadaceae</taxon>
        <taxon>Sphingomonas</taxon>
    </lineage>
</organism>
<evidence type="ECO:0000256" key="1">
    <source>
        <dbReference type="SAM" id="MobiDB-lite"/>
    </source>
</evidence>
<comment type="caution">
    <text evidence="2">The sequence shown here is derived from an EMBL/GenBank/DDBJ whole genome shotgun (WGS) entry which is preliminary data.</text>
</comment>
<dbReference type="Proteomes" id="UP000197783">
    <property type="component" value="Unassembled WGS sequence"/>
</dbReference>
<evidence type="ECO:0000313" key="2">
    <source>
        <dbReference type="EMBL" id="OWK31974.1"/>
    </source>
</evidence>
<dbReference type="AlphaFoldDB" id="A0A245ZQG1"/>
<feature type="region of interest" description="Disordered" evidence="1">
    <location>
        <begin position="1006"/>
        <end position="1025"/>
    </location>
</feature>
<dbReference type="Pfam" id="PF11739">
    <property type="entry name" value="YdbH-like"/>
    <property type="match status" value="1"/>
</dbReference>
<keyword evidence="3" id="KW-1185">Reference proteome</keyword>
<evidence type="ECO:0000313" key="3">
    <source>
        <dbReference type="Proteomes" id="UP000197783"/>
    </source>
</evidence>
<name>A0A245ZQG1_9SPHN</name>
<dbReference type="InterPro" id="IPR021730">
    <property type="entry name" value="YdbH"/>
</dbReference>
<proteinExistence type="predicted"/>
<reference evidence="2 3" key="1">
    <citation type="submission" date="2017-03" db="EMBL/GenBank/DDBJ databases">
        <title>Genome sequence of Sphingomonas mucosissima DSM 17494.</title>
        <authorList>
            <person name="Poehlein A."/>
            <person name="Wuebbeler J.H."/>
            <person name="Steinbuechel A."/>
            <person name="Daniel R."/>
        </authorList>
    </citation>
    <scope>NUCLEOTIDE SEQUENCE [LARGE SCALE GENOMIC DNA]</scope>
    <source>
        <strain evidence="2 3">DSM 17494</strain>
    </source>
</reference>
<sequence>MLAVLLGVAALLAALWFTRVPIATRFIDRSFAASGVEARYRIEDLGLRWQRLTDVVIGDPRDPDLVADWVETRLAMVGGKPTLTAVRAGRVRLRGSLTDGRLSLGALDRLMPAPSGKPFALPPIDLSVADARMRLSTAMGVIGLRLSGRGRLDDGFRGTLAAVTENMSVGGCALRRPTALLNIAVRDAAPKITGPVRVRALSCSGVAVAAPEARVDVALGAALERWEGSAALRTGAITGGAVQLRSLAGQVSFTGTPARTEGDAQVRGEALNAAPIRGGAVLFAGTWRVAAGRALAAGRVEGRDLALAPPSRARLVRAADGVAGTPLAPLAAAATRAAATAAERFDLAGEMAIGTAAGRPLLTMRQMTLHAASGASVSFGDGAGLVLGEKAGLRAEGALRFGGGGLPTGRVELVQSRVGGPVSGTVSLARYAAGTASLEITPARFAFAPAGDWRLTTVATITGPLGGSGSVEALRIPLDVRANHAGIMVDPSCVPASFRALSISGLRLRPAQLTLCPLGGGLVRVAGGRLDGGVQIEGARLAGALGGSPLTLALADARWRHAEADFALAGVSARLGRPGSVTRLDFGRLQGRMVGGAAIAGTFAEGAGQVGNVPLLLSGAQGGWRFVDNILTLSGGLTVADAAASPRFTPLSGRDVSLQLAGNVINAKGTLFEPAKGVRVAEVTIRHALATGAGAAHLAVPGITFGDGFQPEELTRLTYGVIADVRGTVRGRGDIAWTPDGVTSRGTFGTDNTDLAAAFGPVRGIKGEVHFADLLALESAPGQIATVAEINPGVPVTDGRIEYQLLRDLRIAVKGGRWPFGGGTLTLQPTLLDFSSPQERHLTFRADGVEVRQFLQQFDFKNLDATGVFDGELPMIFDQSGGRIENGRLVVREGGGTLAYLGELTKEDLGTWGNIAFQALRSLRYRNLELVMNGPLAGDMVTEVRFAGVSQGEGAKSNFLVRRLQRLPFVFNIRIQAPFRSLIDTAASFYDPKRLVERNLPALLEEQNKRAAPPTIQPPASENMP</sequence>
<dbReference type="EMBL" id="NBBJ01000001">
    <property type="protein sequence ID" value="OWK31974.1"/>
    <property type="molecule type" value="Genomic_DNA"/>
</dbReference>
<accession>A0A245ZQG1</accession>
<gene>
    <name evidence="2" type="ORF">SPMU_02940</name>
</gene>